<dbReference type="STRING" id="62324.A0A4Y0BED1"/>
<comment type="function">
    <text evidence="7">Binds covalently through a thioester bond to the pathogen surface resulting in pathogen clearance.</text>
</comment>
<dbReference type="InterPro" id="IPR002890">
    <property type="entry name" value="MG2"/>
</dbReference>
<dbReference type="Pfam" id="PF17789">
    <property type="entry name" value="MG4"/>
    <property type="match status" value="1"/>
</dbReference>
<dbReference type="InterPro" id="IPR002172">
    <property type="entry name" value="LDrepeatLR_classA_rpt"/>
</dbReference>
<feature type="domain" description="Ig-like" evidence="11">
    <location>
        <begin position="977"/>
        <end position="1066"/>
    </location>
</feature>
<evidence type="ECO:0000256" key="10">
    <source>
        <dbReference type="PROSITE-ProRule" id="PRU00124"/>
    </source>
</evidence>
<dbReference type="InterPro" id="IPR002049">
    <property type="entry name" value="LE_dom"/>
</dbReference>
<comment type="subunit">
    <text evidence="8">Heterodimer of a TEP1-N chain and an TEP1-C chain non-covalently linked. Forms a complex composed of TEP1-N and TEP1-C heterodimer, LRIM1 and APL1C; the interaction stabilizes TEP1-N and TEP1-C heterodimer, prevents its binding to tissues while circulating in the hemolymph and protects the thioester bond from hydrolysis. Mature TEP1 and to a lesser extent full-length TEP1 interact with SPCLIP1; the interaction is induced by microbial infection.</text>
</comment>
<dbReference type="SUPFAM" id="SSF57424">
    <property type="entry name" value="LDL receptor-like module"/>
    <property type="match status" value="3"/>
</dbReference>
<evidence type="ECO:0000313" key="13">
    <source>
        <dbReference type="EnsemblMetazoa" id="AFUN018736-PA"/>
    </source>
</evidence>
<dbReference type="PANTHER" id="PTHR11412">
    <property type="entry name" value="MACROGLOBULIN / COMPLEMENT"/>
    <property type="match status" value="1"/>
</dbReference>
<keyword evidence="6" id="KW-0325">Glycoprotein</keyword>
<dbReference type="Pfam" id="PF17791">
    <property type="entry name" value="MG3"/>
    <property type="match status" value="1"/>
</dbReference>
<dbReference type="VEuPathDB" id="VectorBase:AFUN018736"/>
<feature type="domain" description="Ig-like" evidence="11">
    <location>
        <begin position="754"/>
        <end position="840"/>
    </location>
</feature>
<dbReference type="EnsemblMetazoa" id="AFUN018736-RA">
    <property type="protein sequence ID" value="AFUN018736-PA"/>
    <property type="gene ID" value="AFUN018736"/>
</dbReference>
<dbReference type="GO" id="GO:0004866">
    <property type="term" value="F:endopeptidase inhibitor activity"/>
    <property type="evidence" value="ECO:0007669"/>
    <property type="project" value="InterPro"/>
</dbReference>
<dbReference type="FunFam" id="4.10.400.10:FF:000062">
    <property type="entry name" value="Terribly reduced optic lobes, isoform AI"/>
    <property type="match status" value="1"/>
</dbReference>
<dbReference type="GO" id="GO:0005615">
    <property type="term" value="C:extracellular space"/>
    <property type="evidence" value="ECO:0007669"/>
    <property type="project" value="UniProtKB-ARBA"/>
</dbReference>
<dbReference type="PROSITE" id="PS01248">
    <property type="entry name" value="EGF_LAM_1"/>
    <property type="match status" value="1"/>
</dbReference>
<feature type="disulfide bond" evidence="10">
    <location>
        <begin position="898"/>
        <end position="910"/>
    </location>
</feature>
<dbReference type="InterPro" id="IPR036055">
    <property type="entry name" value="LDL_receptor-like_sf"/>
</dbReference>
<dbReference type="PRINTS" id="PR00261">
    <property type="entry name" value="LDLRECEPTOR"/>
</dbReference>
<dbReference type="Gene3D" id="4.10.400.10">
    <property type="entry name" value="Low-density Lipoprotein Receptor"/>
    <property type="match status" value="3"/>
</dbReference>
<protein>
    <recommendedName>
        <fullName evidence="9">TEP1-F</fullName>
    </recommendedName>
</protein>
<dbReference type="PANTHER" id="PTHR11412:SF136">
    <property type="entry name" value="CD109 ANTIGEN"/>
    <property type="match status" value="1"/>
</dbReference>
<dbReference type="VEuPathDB" id="VectorBase:AFUN2_005352"/>
<keyword evidence="1" id="KW-0732">Signal</keyword>
<dbReference type="Gene3D" id="2.60.40.10">
    <property type="entry name" value="Immunoglobulins"/>
    <property type="match status" value="4"/>
</dbReference>
<dbReference type="InterPro" id="IPR001599">
    <property type="entry name" value="Macroglobln_a2"/>
</dbReference>
<evidence type="ECO:0000256" key="1">
    <source>
        <dbReference type="ARBA" id="ARBA00022729"/>
    </source>
</evidence>
<feature type="disulfide bond" evidence="10">
    <location>
        <begin position="917"/>
        <end position="932"/>
    </location>
</feature>
<keyword evidence="5 10" id="KW-1015">Disulfide bond</keyword>
<evidence type="ECO:0000256" key="2">
    <source>
        <dbReference type="ARBA" id="ARBA00022737"/>
    </source>
</evidence>
<dbReference type="PROSITE" id="PS50835">
    <property type="entry name" value="IG_LIKE"/>
    <property type="match status" value="2"/>
</dbReference>
<name>A0A4Y0BED1_ANOFN</name>
<dbReference type="InterPro" id="IPR007110">
    <property type="entry name" value="Ig-like_dom"/>
</dbReference>
<dbReference type="SMART" id="SM00409">
    <property type="entry name" value="IG"/>
    <property type="match status" value="2"/>
</dbReference>
<feature type="domain" description="Laminin IV type A" evidence="12">
    <location>
        <begin position="1122"/>
        <end position="1303"/>
    </location>
</feature>
<keyword evidence="4" id="KW-0882">Thioester bond</keyword>
<evidence type="ECO:0000259" key="11">
    <source>
        <dbReference type="PROSITE" id="PS50835"/>
    </source>
</evidence>
<evidence type="ECO:0000256" key="9">
    <source>
        <dbReference type="ARBA" id="ARBA00078071"/>
    </source>
</evidence>
<dbReference type="Gene3D" id="2.60.40.2950">
    <property type="match status" value="1"/>
</dbReference>
<proteinExistence type="predicted"/>
<dbReference type="SMART" id="SM01360">
    <property type="entry name" value="A2M"/>
    <property type="match status" value="1"/>
</dbReference>
<dbReference type="SMART" id="SM00192">
    <property type="entry name" value="LDLa"/>
    <property type="match status" value="3"/>
</dbReference>
<dbReference type="SMART" id="SM00408">
    <property type="entry name" value="IGc2"/>
    <property type="match status" value="2"/>
</dbReference>
<dbReference type="GO" id="GO:0030154">
    <property type="term" value="P:cell differentiation"/>
    <property type="evidence" value="ECO:0007669"/>
    <property type="project" value="UniProtKB-ARBA"/>
</dbReference>
<dbReference type="InterPro" id="IPR003599">
    <property type="entry name" value="Ig_sub"/>
</dbReference>
<reference evidence="13" key="1">
    <citation type="submission" date="2020-05" db="UniProtKB">
        <authorList>
            <consortium name="EnsemblMetazoa"/>
        </authorList>
    </citation>
    <scope>IDENTIFICATION</scope>
    <source>
        <strain evidence="13">FUMOZ</strain>
    </source>
</reference>
<feature type="disulfide bond" evidence="10">
    <location>
        <begin position="940"/>
        <end position="952"/>
    </location>
</feature>
<dbReference type="PROSITE" id="PS51115">
    <property type="entry name" value="LAMININ_IVA"/>
    <property type="match status" value="1"/>
</dbReference>
<dbReference type="Pfam" id="PF00052">
    <property type="entry name" value="Laminin_B"/>
    <property type="match status" value="1"/>
</dbReference>
<feature type="disulfide bond" evidence="10">
    <location>
        <begin position="865"/>
        <end position="883"/>
    </location>
</feature>
<feature type="disulfide bond" evidence="10">
    <location>
        <begin position="858"/>
        <end position="870"/>
    </location>
</feature>
<dbReference type="InterPro" id="IPR050473">
    <property type="entry name" value="A2M/Complement_sys"/>
</dbReference>
<keyword evidence="3" id="KW-0391">Immunity</keyword>
<dbReference type="PROSITE" id="PS50068">
    <property type="entry name" value="LDLRA_2"/>
    <property type="match status" value="3"/>
</dbReference>
<dbReference type="GO" id="GO:0048731">
    <property type="term" value="P:system development"/>
    <property type="evidence" value="ECO:0007669"/>
    <property type="project" value="UniProtKB-ARBA"/>
</dbReference>
<evidence type="ECO:0000256" key="4">
    <source>
        <dbReference type="ARBA" id="ARBA00022966"/>
    </source>
</evidence>
<feature type="disulfide bond" evidence="10">
    <location>
        <begin position="959"/>
        <end position="974"/>
    </location>
</feature>
<evidence type="ECO:0000256" key="5">
    <source>
        <dbReference type="ARBA" id="ARBA00023157"/>
    </source>
</evidence>
<feature type="disulfide bond" evidence="10">
    <location>
        <begin position="947"/>
        <end position="965"/>
    </location>
</feature>
<dbReference type="Pfam" id="PF13927">
    <property type="entry name" value="Ig_3"/>
    <property type="match status" value="1"/>
</dbReference>
<dbReference type="Gene3D" id="2.20.130.20">
    <property type="match status" value="2"/>
</dbReference>
<dbReference type="Pfam" id="PF00057">
    <property type="entry name" value="Ldl_recept_a"/>
    <property type="match status" value="3"/>
</dbReference>
<evidence type="ECO:0000256" key="3">
    <source>
        <dbReference type="ARBA" id="ARBA00022859"/>
    </source>
</evidence>
<accession>A0A4Y0BED1</accession>
<dbReference type="InterPro" id="IPR023415">
    <property type="entry name" value="LDLR_class-A_CS"/>
</dbReference>
<dbReference type="InterPro" id="IPR011625">
    <property type="entry name" value="A2M_N_BRD"/>
</dbReference>
<feature type="disulfide bond" evidence="10">
    <location>
        <begin position="877"/>
        <end position="892"/>
    </location>
</feature>
<dbReference type="InterPro" id="IPR041555">
    <property type="entry name" value="MG3"/>
</dbReference>
<evidence type="ECO:0000256" key="7">
    <source>
        <dbReference type="ARBA" id="ARBA00057615"/>
    </source>
</evidence>
<dbReference type="SMART" id="SM01359">
    <property type="entry name" value="A2M_N_2"/>
    <property type="match status" value="1"/>
</dbReference>
<evidence type="ECO:0000256" key="6">
    <source>
        <dbReference type="ARBA" id="ARBA00023180"/>
    </source>
</evidence>
<dbReference type="FunFam" id="4.10.400.10:FF:000086">
    <property type="entry name" value="Terribly reduced optic lobes, isoform B"/>
    <property type="match status" value="1"/>
</dbReference>
<dbReference type="Pfam" id="PF00207">
    <property type="entry name" value="A2M"/>
    <property type="match status" value="1"/>
</dbReference>
<dbReference type="InterPro" id="IPR036179">
    <property type="entry name" value="Ig-like_dom_sf"/>
</dbReference>
<dbReference type="GO" id="GO:0002376">
    <property type="term" value="P:immune system process"/>
    <property type="evidence" value="ECO:0007669"/>
    <property type="project" value="UniProtKB-KW"/>
</dbReference>
<dbReference type="CDD" id="cd00112">
    <property type="entry name" value="LDLa"/>
    <property type="match status" value="3"/>
</dbReference>
<dbReference type="SUPFAM" id="SSF48726">
    <property type="entry name" value="Immunoglobulin"/>
    <property type="match status" value="2"/>
</dbReference>
<organism evidence="13">
    <name type="scientific">Anopheles funestus</name>
    <name type="common">African malaria mosquito</name>
    <dbReference type="NCBI Taxonomy" id="62324"/>
    <lineage>
        <taxon>Eukaryota</taxon>
        <taxon>Metazoa</taxon>
        <taxon>Ecdysozoa</taxon>
        <taxon>Arthropoda</taxon>
        <taxon>Hexapoda</taxon>
        <taxon>Insecta</taxon>
        <taxon>Pterygota</taxon>
        <taxon>Neoptera</taxon>
        <taxon>Endopterygota</taxon>
        <taxon>Diptera</taxon>
        <taxon>Nematocera</taxon>
        <taxon>Culicoidea</taxon>
        <taxon>Culicidae</taxon>
        <taxon>Anophelinae</taxon>
        <taxon>Anopheles</taxon>
    </lineage>
</organism>
<dbReference type="FunFam" id="2.60.40.1930:FF:000001">
    <property type="entry name" value="CD109 isoform 3"/>
    <property type="match status" value="1"/>
</dbReference>
<dbReference type="InterPro" id="IPR003598">
    <property type="entry name" value="Ig_sub2"/>
</dbReference>
<dbReference type="PROSITE" id="PS01209">
    <property type="entry name" value="LDLRA_1"/>
    <property type="match status" value="2"/>
</dbReference>
<feature type="disulfide bond" evidence="10">
    <location>
        <begin position="905"/>
        <end position="923"/>
    </location>
</feature>
<evidence type="ECO:0000259" key="12">
    <source>
        <dbReference type="PROSITE" id="PS51115"/>
    </source>
</evidence>
<dbReference type="Gene3D" id="2.60.40.1940">
    <property type="match status" value="1"/>
</dbReference>
<dbReference type="Pfam" id="PF07703">
    <property type="entry name" value="A2M_BRD"/>
    <property type="match status" value="1"/>
</dbReference>
<dbReference type="SMART" id="SM00281">
    <property type="entry name" value="LamB"/>
    <property type="match status" value="1"/>
</dbReference>
<dbReference type="InterPro" id="IPR040839">
    <property type="entry name" value="MG4"/>
</dbReference>
<dbReference type="Gene3D" id="2.60.40.1930">
    <property type="match status" value="2"/>
</dbReference>
<dbReference type="Pfam" id="PF01835">
    <property type="entry name" value="MG2"/>
    <property type="match status" value="1"/>
</dbReference>
<dbReference type="InterPro" id="IPR013783">
    <property type="entry name" value="Ig-like_fold"/>
</dbReference>
<keyword evidence="2" id="KW-0677">Repeat</keyword>
<dbReference type="InterPro" id="IPR000034">
    <property type="entry name" value="Laminin_IV"/>
</dbReference>
<dbReference type="GO" id="GO:0048513">
    <property type="term" value="P:animal organ development"/>
    <property type="evidence" value="ECO:0007669"/>
    <property type="project" value="UniProtKB-ARBA"/>
</dbReference>
<evidence type="ECO:0000256" key="8">
    <source>
        <dbReference type="ARBA" id="ARBA00063781"/>
    </source>
</evidence>
<sequence length="1342" mass="151637">MVNLPSNVNKRIFFKMPKDLSSGFYKIMIEGQRGFAFYKEATLVYLGKSESGLIQINKPAFKPGDTVQFRVIVLDTELKPPSRVKTVQVTIRDPQDKVVRTWHSAELYAGVFEKNLQIGRTPMLGMWSISVLVDGEVLESKTFEVKEYVLPSFDVEVVPTVIPLEEHQGLNLTITANYHVRKPVKGLAIVELYLEDDNLYQKTEFEMHGIVQVEMRFFRILERQDDQRDVRVKTTFIEQSSNHTVVKESQITVYKYMYSVELIKDISYFRPGLRFKCALQFRYHDGTPAKGITGEVEVMDIEYKTNATSDDEGLIKLELNPSDNIEEMYITFSNQDGFYFNERVDKVGGVTNAFIKLELNSPIKKNKLLQFWVTSNEQMTFFVYYVLSKGNIIDGGYISPNKQNKYPLRFKATEKMIPKAKVIVMTVLDETVLHDVLEINFDELQNKIKMSINKQEVKPGQEIEILVSGRPGAYIGLAAYDKDVLDFNQNHDLFWKDIMRVYNGFGLNVENEFDKFSSMGVFVTTLDDITFNEAHDMLAREGLYTDNPITKLALYRTNFAESWLWKNVTIGGSGTNKMIEVVPDTITSWYLTGFSIDPEYGLGIIKKPIEFTTILPSYIVENLLYSIKRGEVVELQFTLFNNLEREYNADVTLYNVFNQIEFVGHPLGDENCTKSVTVPPKVGVPISFLVKARSLGEITVRVGATIKSMEENDIREKVIQVLPGTLVQPEERFHIIPVIMQNNEDGSAYFNFVPQLDLRTYPDIQTIKEGRDGIFQCRDEGRLHARVSWVRGNGLPLPPGARNINGRLEIPNIENEYSGEYVCEAVDYSKSTPGSSMTVHLIVERMSRDKNQQSAAACSSNEATCMNGACIRKIQICDGISDCNDGADESSCSMYHRCKPNEFKCRNSKCVRKTWLCDGENDCGDGSDEENCATLPDAPCRYDEFQCRSGQCIPKAFQCDTHPDCRDKSDEIGCSPPSVIEPPPPSLTIPAGGILNITCRTAGVPVPLIAWRLNLGHVPLKCESHNDDGIGRLTCENMQPIDSGVYMCEIINTMGTHFVSPDTIVTVTDNGTVCQQDTFNNKTRFSADCIHCFCFGVSTTCGRANLYTHILKPSYWPGAIVDTVGPWSGYDRLMVVDGSRDYILRHLYDGVELIFPSLHDHSRSPHHVSYCSYLNNYMGNQLNSYGGSIRYEVQYKGIDETVHAPDVIIKGNGKVLVHWYKGTILKNVINHVSVSLLPNKWQHMDDTQATREDIMMVLSNIELFLIRMQYADKLPSAMKLMNVMMDSAAHDDRGLGSASLVEECSCPPGYRGLSCESCEQGYVRQISEPWLGRCVLPDVKAA</sequence>